<dbReference type="RefSeq" id="XP_064711971.1">
    <property type="nucleotide sequence ID" value="XM_064844111.1"/>
</dbReference>
<gene>
    <name evidence="2" type="ORF">LTR84_000481</name>
</gene>
<feature type="domain" description="Nucleoside phosphorylase" evidence="1">
    <location>
        <begin position="15"/>
        <end position="131"/>
    </location>
</feature>
<keyword evidence="3" id="KW-1185">Reference proteome</keyword>
<dbReference type="InterPro" id="IPR000845">
    <property type="entry name" value="Nucleoside_phosphorylase_d"/>
</dbReference>
<dbReference type="AlphaFoldDB" id="A0AAV9NR14"/>
<comment type="caution">
    <text evidence="2">The sequence shown here is derived from an EMBL/GenBank/DDBJ whole genome shotgun (WGS) entry which is preliminary data.</text>
</comment>
<dbReference type="InterPro" id="IPR035994">
    <property type="entry name" value="Nucleoside_phosphorylase_sf"/>
</dbReference>
<dbReference type="Pfam" id="PF01048">
    <property type="entry name" value="PNP_UDP_1"/>
    <property type="match status" value="1"/>
</dbReference>
<dbReference type="Proteomes" id="UP001358417">
    <property type="component" value="Unassembled WGS sequence"/>
</dbReference>
<protein>
    <recommendedName>
        <fullName evidence="1">Nucleoside phosphorylase domain-containing protein</fullName>
    </recommendedName>
</protein>
<dbReference type="Gene3D" id="3.40.50.1580">
    <property type="entry name" value="Nucleoside phosphorylase domain"/>
    <property type="match status" value="1"/>
</dbReference>
<sequence length="382" mass="41719">MALPAQPSCRDEFEIAIICALRIERDAVEALLDEEYETDSFSYGKSAADKNAYTTGRIGDQNVVLAYMPSMGMITATAVAANMGASFQGIKCALVVGVCGGIPITADGTEILLGDVIISTSVIQTDFGRQLPDRLVRKKEEEDTLGRANPEIRAFAGRLSGYLVRTRLEEKTAAYSAQVCAKPGFSQSVYPGPEHDKLYPADHRHKHRQKTGVQANKIHEPCICDNCQSQDDEACQLALQSSCEDLGCADSLSVERTRIQKAMGVGTDGRVLNDAEVHEAQAPAIHFGRMACSNQVMKSGRHRDQIAQEEKVIGFEMESAGTGHVVPTIVIKSVCDYADSHKNKRWQDYAAVTAAACTKAVLEEWRNVDRPQTHRLERGDQG</sequence>
<accession>A0AAV9NR14</accession>
<evidence type="ECO:0000313" key="3">
    <source>
        <dbReference type="Proteomes" id="UP001358417"/>
    </source>
</evidence>
<dbReference type="GO" id="GO:0009116">
    <property type="term" value="P:nucleoside metabolic process"/>
    <property type="evidence" value="ECO:0007669"/>
    <property type="project" value="InterPro"/>
</dbReference>
<dbReference type="PANTHER" id="PTHR46082:SF6">
    <property type="entry name" value="AAA+ ATPASE DOMAIN-CONTAINING PROTEIN-RELATED"/>
    <property type="match status" value="1"/>
</dbReference>
<reference evidence="2 3" key="1">
    <citation type="submission" date="2023-08" db="EMBL/GenBank/DDBJ databases">
        <title>Black Yeasts Isolated from many extreme environments.</title>
        <authorList>
            <person name="Coleine C."/>
            <person name="Stajich J.E."/>
            <person name="Selbmann L."/>
        </authorList>
    </citation>
    <scope>NUCLEOTIDE SEQUENCE [LARGE SCALE GENOMIC DNA]</scope>
    <source>
        <strain evidence="2 3">CCFEE 5792</strain>
    </source>
</reference>
<evidence type="ECO:0000259" key="1">
    <source>
        <dbReference type="Pfam" id="PF01048"/>
    </source>
</evidence>
<dbReference type="InterPro" id="IPR053137">
    <property type="entry name" value="NLR-like"/>
</dbReference>
<proteinExistence type="predicted"/>
<evidence type="ECO:0000313" key="2">
    <source>
        <dbReference type="EMBL" id="KAK5064647.1"/>
    </source>
</evidence>
<organism evidence="2 3">
    <name type="scientific">Exophiala bonariae</name>
    <dbReference type="NCBI Taxonomy" id="1690606"/>
    <lineage>
        <taxon>Eukaryota</taxon>
        <taxon>Fungi</taxon>
        <taxon>Dikarya</taxon>
        <taxon>Ascomycota</taxon>
        <taxon>Pezizomycotina</taxon>
        <taxon>Eurotiomycetes</taxon>
        <taxon>Chaetothyriomycetidae</taxon>
        <taxon>Chaetothyriales</taxon>
        <taxon>Herpotrichiellaceae</taxon>
        <taxon>Exophiala</taxon>
    </lineage>
</organism>
<dbReference type="GeneID" id="89968703"/>
<name>A0AAV9NR14_9EURO</name>
<dbReference type="EMBL" id="JAVRRD010000001">
    <property type="protein sequence ID" value="KAK5064647.1"/>
    <property type="molecule type" value="Genomic_DNA"/>
</dbReference>
<dbReference type="PANTHER" id="PTHR46082">
    <property type="entry name" value="ATP/GTP-BINDING PROTEIN-RELATED"/>
    <property type="match status" value="1"/>
</dbReference>
<dbReference type="SUPFAM" id="SSF53167">
    <property type="entry name" value="Purine and uridine phosphorylases"/>
    <property type="match status" value="1"/>
</dbReference>
<dbReference type="GO" id="GO:0003824">
    <property type="term" value="F:catalytic activity"/>
    <property type="evidence" value="ECO:0007669"/>
    <property type="project" value="InterPro"/>
</dbReference>